<keyword evidence="7" id="KW-1185">Reference proteome</keyword>
<dbReference type="GO" id="GO:0020037">
    <property type="term" value="F:heme binding"/>
    <property type="evidence" value="ECO:0007669"/>
    <property type="project" value="InterPro"/>
</dbReference>
<evidence type="ECO:0000256" key="1">
    <source>
        <dbReference type="ARBA" id="ARBA00001971"/>
    </source>
</evidence>
<dbReference type="GO" id="GO:0016705">
    <property type="term" value="F:oxidoreductase activity, acting on paired donors, with incorporation or reduction of molecular oxygen"/>
    <property type="evidence" value="ECO:0007669"/>
    <property type="project" value="InterPro"/>
</dbReference>
<proteinExistence type="inferred from homology"/>
<dbReference type="AlphaFoldDB" id="A0A4S4E748"/>
<comment type="similarity">
    <text evidence="2">Belongs to the cytochrome P450 family.</text>
</comment>
<reference evidence="6 7" key="1">
    <citation type="journal article" date="2018" name="Proc. Natl. Acad. Sci. U.S.A.">
        <title>Draft genome sequence of Camellia sinensis var. sinensis provides insights into the evolution of the tea genome and tea quality.</title>
        <authorList>
            <person name="Wei C."/>
            <person name="Yang H."/>
            <person name="Wang S."/>
            <person name="Zhao J."/>
            <person name="Liu C."/>
            <person name="Gao L."/>
            <person name="Xia E."/>
            <person name="Lu Y."/>
            <person name="Tai Y."/>
            <person name="She G."/>
            <person name="Sun J."/>
            <person name="Cao H."/>
            <person name="Tong W."/>
            <person name="Gao Q."/>
            <person name="Li Y."/>
            <person name="Deng W."/>
            <person name="Jiang X."/>
            <person name="Wang W."/>
            <person name="Chen Q."/>
            <person name="Zhang S."/>
            <person name="Li H."/>
            <person name="Wu J."/>
            <person name="Wang P."/>
            <person name="Li P."/>
            <person name="Shi C."/>
            <person name="Zheng F."/>
            <person name="Jian J."/>
            <person name="Huang B."/>
            <person name="Shan D."/>
            <person name="Shi M."/>
            <person name="Fang C."/>
            <person name="Yue Y."/>
            <person name="Li F."/>
            <person name="Li D."/>
            <person name="Wei S."/>
            <person name="Han B."/>
            <person name="Jiang C."/>
            <person name="Yin Y."/>
            <person name="Xia T."/>
            <person name="Zhang Z."/>
            <person name="Bennetzen J.L."/>
            <person name="Zhao S."/>
            <person name="Wan X."/>
        </authorList>
    </citation>
    <scope>NUCLEOTIDE SEQUENCE [LARGE SCALE GENOMIC DNA]</scope>
    <source>
        <strain evidence="7">cv. Shuchazao</strain>
        <tissue evidence="6">Leaf</tissue>
    </source>
</reference>
<gene>
    <name evidence="6" type="ORF">TEA_000418</name>
</gene>
<evidence type="ECO:0000256" key="4">
    <source>
        <dbReference type="ARBA" id="ARBA00023002"/>
    </source>
</evidence>
<dbReference type="GO" id="GO:0005506">
    <property type="term" value="F:iron ion binding"/>
    <property type="evidence" value="ECO:0007669"/>
    <property type="project" value="InterPro"/>
</dbReference>
<keyword evidence="4" id="KW-0560">Oxidoreductase</keyword>
<evidence type="ECO:0000256" key="3">
    <source>
        <dbReference type="ARBA" id="ARBA00022723"/>
    </source>
</evidence>
<comment type="cofactor">
    <cofactor evidence="1">
        <name>heme</name>
        <dbReference type="ChEBI" id="CHEBI:30413"/>
    </cofactor>
</comment>
<dbReference type="EMBL" id="SDRB02006989">
    <property type="protein sequence ID" value="THG11863.1"/>
    <property type="molecule type" value="Genomic_DNA"/>
</dbReference>
<comment type="caution">
    <text evidence="6">The sequence shown here is derived from an EMBL/GenBank/DDBJ whole genome shotgun (WGS) entry which is preliminary data.</text>
</comment>
<dbReference type="Gene3D" id="1.10.630.10">
    <property type="entry name" value="Cytochrome P450"/>
    <property type="match status" value="1"/>
</dbReference>
<name>A0A4S4E748_CAMSN</name>
<evidence type="ECO:0000313" key="7">
    <source>
        <dbReference type="Proteomes" id="UP000306102"/>
    </source>
</evidence>
<protein>
    <submittedName>
        <fullName evidence="6">Uncharacterized protein</fullName>
    </submittedName>
</protein>
<keyword evidence="3" id="KW-0479">Metal-binding</keyword>
<dbReference type="Proteomes" id="UP000306102">
    <property type="component" value="Unassembled WGS sequence"/>
</dbReference>
<evidence type="ECO:0000313" key="6">
    <source>
        <dbReference type="EMBL" id="THG11863.1"/>
    </source>
</evidence>
<organism evidence="6 7">
    <name type="scientific">Camellia sinensis var. sinensis</name>
    <name type="common">China tea</name>
    <dbReference type="NCBI Taxonomy" id="542762"/>
    <lineage>
        <taxon>Eukaryota</taxon>
        <taxon>Viridiplantae</taxon>
        <taxon>Streptophyta</taxon>
        <taxon>Embryophyta</taxon>
        <taxon>Tracheophyta</taxon>
        <taxon>Spermatophyta</taxon>
        <taxon>Magnoliopsida</taxon>
        <taxon>eudicotyledons</taxon>
        <taxon>Gunneridae</taxon>
        <taxon>Pentapetalae</taxon>
        <taxon>asterids</taxon>
        <taxon>Ericales</taxon>
        <taxon>Theaceae</taxon>
        <taxon>Camellia</taxon>
    </lineage>
</organism>
<evidence type="ECO:0000256" key="2">
    <source>
        <dbReference type="ARBA" id="ARBA00010617"/>
    </source>
</evidence>
<dbReference type="GO" id="GO:0004497">
    <property type="term" value="F:monooxygenase activity"/>
    <property type="evidence" value="ECO:0007669"/>
    <property type="project" value="InterPro"/>
</dbReference>
<dbReference type="SUPFAM" id="SSF48264">
    <property type="entry name" value="Cytochrome P450"/>
    <property type="match status" value="1"/>
</dbReference>
<evidence type="ECO:0000256" key="5">
    <source>
        <dbReference type="ARBA" id="ARBA00023004"/>
    </source>
</evidence>
<accession>A0A4S4E748</accession>
<dbReference type="STRING" id="542762.A0A4S4E748"/>
<dbReference type="PANTHER" id="PTHR24296">
    <property type="entry name" value="CYTOCHROME P450"/>
    <property type="match status" value="1"/>
</dbReference>
<sequence>MELASFWDATDFSLPCAPDPRLGHQSSMPSRRYVEKPKKTCSITTQSPQFHRLLVKTTQDKVEKGLIKVLEHVSKQGLVVDLQDLFQRLTFDTTCMLVTGYDPGCLSIDLPHVPFAKAMDDVAEAIFIRHVVPASVWKFQRWPPPLMPLLALMGSFGGVFCLGRNFIRALHSSGSLRGGGFRVILDLHSGAPVRVGRGLLRYSRGECSRCRIRGSCLGLGEEPKEEAAADVEEESEVSRGYRCSEVKLVVSGKGGSRWCSKKWLSMVLNGNGA</sequence>
<keyword evidence="5" id="KW-0408">Iron</keyword>
<dbReference type="InterPro" id="IPR036396">
    <property type="entry name" value="Cyt_P450_sf"/>
</dbReference>